<evidence type="ECO:0000256" key="1">
    <source>
        <dbReference type="ARBA" id="ARBA00000815"/>
    </source>
</evidence>
<feature type="binding site" evidence="7">
    <location>
        <position position="40"/>
    </location>
    <ligand>
        <name>a divalent metal cation</name>
        <dbReference type="ChEBI" id="CHEBI:60240"/>
    </ligand>
</feature>
<organism evidence="9 10">
    <name type="scientific">Chloracidobacterium sp. N</name>
    <dbReference type="NCBI Taxonomy" id="2821540"/>
    <lineage>
        <taxon>Bacteria</taxon>
        <taxon>Pseudomonadati</taxon>
        <taxon>Acidobacteriota</taxon>
        <taxon>Terriglobia</taxon>
        <taxon>Terriglobales</taxon>
        <taxon>Acidobacteriaceae</taxon>
        <taxon>Chloracidobacterium</taxon>
        <taxon>Chloracidobacterium aggregatum</taxon>
    </lineage>
</organism>
<dbReference type="InterPro" id="IPR030048">
    <property type="entry name" value="SurE"/>
</dbReference>
<accession>A0ABX8B5D4</accession>
<evidence type="ECO:0000313" key="9">
    <source>
        <dbReference type="EMBL" id="QUV94739.1"/>
    </source>
</evidence>
<dbReference type="HAMAP" id="MF_00060">
    <property type="entry name" value="SurE"/>
    <property type="match status" value="1"/>
</dbReference>
<feature type="binding site" evidence="7">
    <location>
        <position position="9"/>
    </location>
    <ligand>
        <name>a divalent metal cation</name>
        <dbReference type="ChEBI" id="CHEBI:60240"/>
    </ligand>
</feature>
<dbReference type="SUPFAM" id="SSF64167">
    <property type="entry name" value="SurE-like"/>
    <property type="match status" value="1"/>
</dbReference>
<keyword evidence="3 7" id="KW-0963">Cytoplasm</keyword>
<dbReference type="InterPro" id="IPR002828">
    <property type="entry name" value="SurE-like_Pase/nucleotidase"/>
</dbReference>
<feature type="domain" description="Survival protein SurE-like phosphatase/nucleotidase" evidence="8">
    <location>
        <begin position="4"/>
        <end position="182"/>
    </location>
</feature>
<evidence type="ECO:0000259" key="8">
    <source>
        <dbReference type="Pfam" id="PF01975"/>
    </source>
</evidence>
<evidence type="ECO:0000256" key="3">
    <source>
        <dbReference type="ARBA" id="ARBA00022490"/>
    </source>
</evidence>
<reference evidence="9 10" key="1">
    <citation type="submission" date="2021-03" db="EMBL/GenBank/DDBJ databases">
        <title>Genomic and phenotypic characterization of Chloracidobacterium isolates provides evidence for multiple species.</title>
        <authorList>
            <person name="Saini M.K."/>
            <person name="Costas A.M.G."/>
            <person name="Tank M."/>
            <person name="Bryant D.A."/>
        </authorList>
    </citation>
    <scope>NUCLEOTIDE SEQUENCE [LARGE SCALE GENOMIC DNA]</scope>
    <source>
        <strain evidence="9 10">N</strain>
    </source>
</reference>
<sequence length="251" mass="27415">MPLILVTNDDSIYASGLRALVEQLQPLGEVMVVAPASEHSGCSRSVTLGRPLRIRKQRERDGWYAVEGTPTDCIVLALHWLLKGQPRPDIVVSGINRGANLGDSVTYSGTVAGALEGAVNGIPSLAFSLVSRTEFDYTHAAPFAARLTRKVLQAGLPKHTLLNVNIPPGPIRGYRFTRTGTKLLCTNIEERFDPRGRPYYWIGTEADGRDEAPDVDYTAIAEGLVAITPLRNDLTDRSALAHLKSWETENL</sequence>
<dbReference type="Pfam" id="PF01975">
    <property type="entry name" value="SurE"/>
    <property type="match status" value="1"/>
</dbReference>
<keyword evidence="4 7" id="KW-0479">Metal-binding</keyword>
<dbReference type="EC" id="3.1.3.5" evidence="7"/>
<protein>
    <recommendedName>
        <fullName evidence="7">5'-nucleotidase SurE</fullName>
        <ecNumber evidence="7">3.1.3.5</ecNumber>
    </recommendedName>
    <alternativeName>
        <fullName evidence="7">Nucleoside 5'-monophosphate phosphohydrolase</fullName>
    </alternativeName>
</protein>
<gene>
    <name evidence="7 9" type="primary">surE</name>
    <name evidence="9" type="ORF">J8C05_04640</name>
</gene>
<name>A0ABX8B5D4_9BACT</name>
<dbReference type="PANTHER" id="PTHR30457:SF12">
    <property type="entry name" value="5'_3'-NUCLEOTIDASE SURE"/>
    <property type="match status" value="1"/>
</dbReference>
<dbReference type="PANTHER" id="PTHR30457">
    <property type="entry name" value="5'-NUCLEOTIDASE SURE"/>
    <property type="match status" value="1"/>
</dbReference>
<evidence type="ECO:0000256" key="5">
    <source>
        <dbReference type="ARBA" id="ARBA00022741"/>
    </source>
</evidence>
<feature type="binding site" evidence="7">
    <location>
        <position position="10"/>
    </location>
    <ligand>
        <name>a divalent metal cation</name>
        <dbReference type="ChEBI" id="CHEBI:60240"/>
    </ligand>
</feature>
<comment type="catalytic activity">
    <reaction evidence="1 7">
        <text>a ribonucleoside 5'-phosphate + H2O = a ribonucleoside + phosphate</text>
        <dbReference type="Rhea" id="RHEA:12484"/>
        <dbReference type="ChEBI" id="CHEBI:15377"/>
        <dbReference type="ChEBI" id="CHEBI:18254"/>
        <dbReference type="ChEBI" id="CHEBI:43474"/>
        <dbReference type="ChEBI" id="CHEBI:58043"/>
        <dbReference type="EC" id="3.1.3.5"/>
    </reaction>
</comment>
<dbReference type="Gene3D" id="3.40.1210.10">
    <property type="entry name" value="Survival protein SurE-like phosphatase/nucleotidase"/>
    <property type="match status" value="1"/>
</dbReference>
<keyword evidence="10" id="KW-1185">Reference proteome</keyword>
<comment type="similarity">
    <text evidence="2 7">Belongs to the SurE nucleotidase family.</text>
</comment>
<evidence type="ECO:0000256" key="2">
    <source>
        <dbReference type="ARBA" id="ARBA00011062"/>
    </source>
</evidence>
<comment type="subcellular location">
    <subcellularLocation>
        <location evidence="7">Cytoplasm</location>
    </subcellularLocation>
</comment>
<dbReference type="NCBIfam" id="TIGR00087">
    <property type="entry name" value="surE"/>
    <property type="match status" value="1"/>
</dbReference>
<dbReference type="NCBIfam" id="NF001490">
    <property type="entry name" value="PRK00346.1-4"/>
    <property type="match status" value="1"/>
</dbReference>
<keyword evidence="6 7" id="KW-0378">Hydrolase</keyword>
<evidence type="ECO:0000256" key="6">
    <source>
        <dbReference type="ARBA" id="ARBA00022801"/>
    </source>
</evidence>
<comment type="function">
    <text evidence="7">Nucleotidase that shows phosphatase activity on nucleoside 5'-monophosphates.</text>
</comment>
<evidence type="ECO:0000256" key="4">
    <source>
        <dbReference type="ARBA" id="ARBA00022723"/>
    </source>
</evidence>
<feature type="binding site" evidence="7">
    <location>
        <position position="96"/>
    </location>
    <ligand>
        <name>a divalent metal cation</name>
        <dbReference type="ChEBI" id="CHEBI:60240"/>
    </ligand>
</feature>
<proteinExistence type="inferred from homology"/>
<evidence type="ECO:0000256" key="7">
    <source>
        <dbReference type="HAMAP-Rule" id="MF_00060"/>
    </source>
</evidence>
<dbReference type="InterPro" id="IPR036523">
    <property type="entry name" value="SurE-like_sf"/>
</dbReference>
<dbReference type="GO" id="GO:0008254">
    <property type="term" value="F:3'-nucleotidase activity"/>
    <property type="evidence" value="ECO:0007669"/>
    <property type="project" value="UniProtKB-EC"/>
</dbReference>
<keyword evidence="5 7" id="KW-0547">Nucleotide-binding</keyword>
<dbReference type="RefSeq" id="WP_211423010.1">
    <property type="nucleotide sequence ID" value="NZ_CP072642.1"/>
</dbReference>
<evidence type="ECO:0000313" key="10">
    <source>
        <dbReference type="Proteomes" id="UP000677668"/>
    </source>
</evidence>
<comment type="cofactor">
    <cofactor evidence="7">
        <name>a divalent metal cation</name>
        <dbReference type="ChEBI" id="CHEBI:60240"/>
    </cofactor>
    <text evidence="7">Binds 1 divalent metal cation per subunit.</text>
</comment>
<dbReference type="Proteomes" id="UP000677668">
    <property type="component" value="Chromosome 1"/>
</dbReference>
<dbReference type="EMBL" id="CP072642">
    <property type="protein sequence ID" value="QUV94739.1"/>
    <property type="molecule type" value="Genomic_DNA"/>
</dbReference>